<sequence>MEFGGIIFNAFALPMMQSANTFSVIEDVSAAEQDQTVVSQGGAGAKAASAFLIWPLPFLVKEGYARMS</sequence>
<organism evidence="1 2">
    <name type="scientific">Brucella daejeonensis</name>
    <dbReference type="NCBI Taxonomy" id="659015"/>
    <lineage>
        <taxon>Bacteria</taxon>
        <taxon>Pseudomonadati</taxon>
        <taxon>Pseudomonadota</taxon>
        <taxon>Alphaproteobacteria</taxon>
        <taxon>Hyphomicrobiales</taxon>
        <taxon>Brucellaceae</taxon>
        <taxon>Brucella/Ochrobactrum group</taxon>
        <taxon>Brucella</taxon>
    </lineage>
</organism>
<name>A0A7W9ELV6_9HYPH</name>
<evidence type="ECO:0000313" key="1">
    <source>
        <dbReference type="EMBL" id="MBB5701101.1"/>
    </source>
</evidence>
<comment type="caution">
    <text evidence="1">The sequence shown here is derived from an EMBL/GenBank/DDBJ whole genome shotgun (WGS) entry which is preliminary data.</text>
</comment>
<evidence type="ECO:0000313" key="2">
    <source>
        <dbReference type="Proteomes" id="UP000555546"/>
    </source>
</evidence>
<proteinExistence type="predicted"/>
<accession>A0A7W9ELV6</accession>
<reference evidence="1 2" key="1">
    <citation type="submission" date="2020-08" db="EMBL/GenBank/DDBJ databases">
        <title>Genomic Encyclopedia of Type Strains, Phase IV (KMG-IV): sequencing the most valuable type-strain genomes for metagenomic binning, comparative biology and taxonomic classification.</title>
        <authorList>
            <person name="Goeker M."/>
        </authorList>
    </citation>
    <scope>NUCLEOTIDE SEQUENCE [LARGE SCALE GENOMIC DNA]</scope>
    <source>
        <strain evidence="1 2">DSM 26944</strain>
    </source>
</reference>
<dbReference type="AlphaFoldDB" id="A0A7W9ELV6"/>
<protein>
    <submittedName>
        <fullName evidence="1">Uncharacterized protein</fullName>
    </submittedName>
</protein>
<dbReference type="RefSeq" id="WP_183648732.1">
    <property type="nucleotide sequence ID" value="NZ_JACIJG010000003.1"/>
</dbReference>
<gene>
    <name evidence="1" type="ORF">FHS76_000950</name>
</gene>
<keyword evidence="2" id="KW-1185">Reference proteome</keyword>
<dbReference type="EMBL" id="JACIJG010000003">
    <property type="protein sequence ID" value="MBB5701101.1"/>
    <property type="molecule type" value="Genomic_DNA"/>
</dbReference>
<dbReference type="Proteomes" id="UP000555546">
    <property type="component" value="Unassembled WGS sequence"/>
</dbReference>